<gene>
    <name evidence="1" type="primary">ORF85654</name>
</gene>
<accession>A0A0B6ZXV5</accession>
<proteinExistence type="predicted"/>
<protein>
    <submittedName>
        <fullName evidence="1">Uncharacterized protein</fullName>
    </submittedName>
</protein>
<sequence>MSLGAGLHPVTAFVKYKIHQENEYSGTAWLNHQAAISFLLRGVVAEELVEAYSQQLGLF</sequence>
<organism evidence="1">
    <name type="scientific">Arion vulgaris</name>
    <dbReference type="NCBI Taxonomy" id="1028688"/>
    <lineage>
        <taxon>Eukaryota</taxon>
        <taxon>Metazoa</taxon>
        <taxon>Spiralia</taxon>
        <taxon>Lophotrochozoa</taxon>
        <taxon>Mollusca</taxon>
        <taxon>Gastropoda</taxon>
        <taxon>Heterobranchia</taxon>
        <taxon>Euthyneura</taxon>
        <taxon>Panpulmonata</taxon>
        <taxon>Eupulmonata</taxon>
        <taxon>Stylommatophora</taxon>
        <taxon>Helicina</taxon>
        <taxon>Arionoidea</taxon>
        <taxon>Arionidae</taxon>
        <taxon>Arion</taxon>
    </lineage>
</organism>
<reference evidence="1" key="1">
    <citation type="submission" date="2014-12" db="EMBL/GenBank/DDBJ databases">
        <title>Insight into the proteome of Arion vulgaris.</title>
        <authorList>
            <person name="Aradska J."/>
            <person name="Bulat T."/>
            <person name="Smidak R."/>
            <person name="Sarate P."/>
            <person name="Gangsoo J."/>
            <person name="Sialana F."/>
            <person name="Bilban M."/>
            <person name="Lubec G."/>
        </authorList>
    </citation>
    <scope>NUCLEOTIDE SEQUENCE</scope>
    <source>
        <tissue evidence="1">Skin</tissue>
    </source>
</reference>
<name>A0A0B6ZXV5_9EUPU</name>
<dbReference type="AlphaFoldDB" id="A0A0B6ZXV5"/>
<dbReference type="EMBL" id="HACG01026322">
    <property type="protein sequence ID" value="CEK73187.1"/>
    <property type="molecule type" value="Transcribed_RNA"/>
</dbReference>
<evidence type="ECO:0000313" key="1">
    <source>
        <dbReference type="EMBL" id="CEK73187.1"/>
    </source>
</evidence>